<evidence type="ECO:0000259" key="2">
    <source>
        <dbReference type="Pfam" id="PF00144"/>
    </source>
</evidence>
<proteinExistence type="predicted"/>
<dbReference type="Pfam" id="PF00144">
    <property type="entry name" value="Beta-lactamase"/>
    <property type="match status" value="1"/>
</dbReference>
<feature type="compositionally biased region" description="Basic and acidic residues" evidence="1">
    <location>
        <begin position="179"/>
        <end position="192"/>
    </location>
</feature>
<protein>
    <submittedName>
        <fullName evidence="3">CubicO group peptidase (Beta-lactamase class C family)</fullName>
    </submittedName>
</protein>
<gene>
    <name evidence="3" type="ORF">J2Z21_007240</name>
</gene>
<dbReference type="Gene3D" id="3.40.710.10">
    <property type="entry name" value="DD-peptidase/beta-lactamase superfamily"/>
    <property type="match status" value="1"/>
</dbReference>
<evidence type="ECO:0000313" key="3">
    <source>
        <dbReference type="EMBL" id="MBP2054237.1"/>
    </source>
</evidence>
<organism evidence="3 4">
    <name type="scientific">Streptomyces griseochromogenes</name>
    <dbReference type="NCBI Taxonomy" id="68214"/>
    <lineage>
        <taxon>Bacteria</taxon>
        <taxon>Bacillati</taxon>
        <taxon>Actinomycetota</taxon>
        <taxon>Actinomycetes</taxon>
        <taxon>Kitasatosporales</taxon>
        <taxon>Streptomycetaceae</taxon>
        <taxon>Streptomyces</taxon>
    </lineage>
</organism>
<name>A0ABS4M3I2_9ACTN</name>
<dbReference type="PANTHER" id="PTHR46825:SF7">
    <property type="entry name" value="D-ALANYL-D-ALANINE CARBOXYPEPTIDASE"/>
    <property type="match status" value="1"/>
</dbReference>
<dbReference type="Proteomes" id="UP001519309">
    <property type="component" value="Unassembled WGS sequence"/>
</dbReference>
<dbReference type="EMBL" id="JAGGLP010000020">
    <property type="protein sequence ID" value="MBP2054237.1"/>
    <property type="molecule type" value="Genomic_DNA"/>
</dbReference>
<dbReference type="SUPFAM" id="SSF56601">
    <property type="entry name" value="beta-lactamase/transpeptidase-like"/>
    <property type="match status" value="1"/>
</dbReference>
<comment type="caution">
    <text evidence="3">The sequence shown here is derived from an EMBL/GenBank/DDBJ whole genome shotgun (WGS) entry which is preliminary data.</text>
</comment>
<keyword evidence="4" id="KW-1185">Reference proteome</keyword>
<evidence type="ECO:0000256" key="1">
    <source>
        <dbReference type="SAM" id="MobiDB-lite"/>
    </source>
</evidence>
<accession>A0ABS4M3I2</accession>
<dbReference type="RefSeq" id="WP_237281576.1">
    <property type="nucleotide sequence ID" value="NZ_JAGGLP010000020.1"/>
</dbReference>
<evidence type="ECO:0000313" key="4">
    <source>
        <dbReference type="Proteomes" id="UP001519309"/>
    </source>
</evidence>
<feature type="compositionally biased region" description="Basic residues" evidence="1">
    <location>
        <begin position="232"/>
        <end position="246"/>
    </location>
</feature>
<feature type="region of interest" description="Disordered" evidence="1">
    <location>
        <begin position="156"/>
        <end position="258"/>
    </location>
</feature>
<dbReference type="InterPro" id="IPR001466">
    <property type="entry name" value="Beta-lactam-related"/>
</dbReference>
<feature type="compositionally biased region" description="Pro residues" evidence="1">
    <location>
        <begin position="214"/>
        <end position="226"/>
    </location>
</feature>
<sequence>MASTSKTLVATVVLQLETEGRLSLNDTVADWLPGVVRGNGNDGSRITIRQLLQHTSGIHDDLPGYTTPEEYYQRSHDVYGPQQLVARAMAHAPDFLPGGGWEYFNTGYILLGMIIQKATGQPAHQEIEDRILRLLGLDRTQWVGTSPTLPRPHAQAYQFLRPRFRGGRHRPDTGGLREPLVRHDHSGRERLPPRAARGPPATDATAGEATCWGPGPPWTGCRPPPTQQSAPGRRRCRGPHTRRSGHRGSPSRSRPYERNSMCRWLPTLSVPWSPRRPRYNRSRPGQLVILDIFAGLGRLAAPRPRWWPLRTARRWPAASISAANSAIYYLTSASSAAASKQTDAW</sequence>
<dbReference type="InterPro" id="IPR012338">
    <property type="entry name" value="Beta-lactam/transpept-like"/>
</dbReference>
<reference evidence="3 4" key="1">
    <citation type="submission" date="2021-03" db="EMBL/GenBank/DDBJ databases">
        <title>Genomic Encyclopedia of Type Strains, Phase IV (KMG-IV): sequencing the most valuable type-strain genomes for metagenomic binning, comparative biology and taxonomic classification.</title>
        <authorList>
            <person name="Goeker M."/>
        </authorList>
    </citation>
    <scope>NUCLEOTIDE SEQUENCE [LARGE SCALE GENOMIC DNA]</scope>
    <source>
        <strain evidence="3 4">DSM 40499</strain>
    </source>
</reference>
<feature type="compositionally biased region" description="Low complexity" evidence="1">
    <location>
        <begin position="193"/>
        <end position="213"/>
    </location>
</feature>
<feature type="domain" description="Beta-lactamase-related" evidence="2">
    <location>
        <begin position="1"/>
        <end position="156"/>
    </location>
</feature>
<dbReference type="PANTHER" id="PTHR46825">
    <property type="entry name" value="D-ALANYL-D-ALANINE-CARBOXYPEPTIDASE/ENDOPEPTIDASE AMPH"/>
    <property type="match status" value="1"/>
</dbReference>
<dbReference type="InterPro" id="IPR050491">
    <property type="entry name" value="AmpC-like"/>
</dbReference>